<reference evidence="2" key="1">
    <citation type="journal article" date="2022" name="Cladistics">
        <title>Diversification of the phytophagous lineages of true bugs (Insecta: Hemiptera: Heteroptera) shortly after that of the flowering plants.</title>
        <authorList>
            <person name="Ye F."/>
            <person name="Kment P."/>
            <person name="Redei D."/>
            <person name="Luo J.Y."/>
            <person name="Wang Y.H."/>
            <person name="Kuechler S.M."/>
            <person name="Zhang W.W."/>
            <person name="Chen P.P."/>
            <person name="Wu H.Y."/>
            <person name="Wu Y.Z."/>
            <person name="Sun X.Y."/>
            <person name="Ding L."/>
            <person name="Wang Y.R."/>
            <person name="Xie Q."/>
        </authorList>
    </citation>
    <scope>NUCLEOTIDE SEQUENCE</scope>
</reference>
<feature type="transmembrane region" description="Helical" evidence="1">
    <location>
        <begin position="46"/>
        <end position="66"/>
    </location>
</feature>
<protein>
    <submittedName>
        <fullName evidence="2">NADH dehydrogenase subunit 6</fullName>
    </submittedName>
</protein>
<feature type="transmembrane region" description="Helical" evidence="1">
    <location>
        <begin position="78"/>
        <end position="99"/>
    </location>
</feature>
<organism evidence="2">
    <name type="scientific">Dalader distanti</name>
    <dbReference type="NCBI Taxonomy" id="2813411"/>
    <lineage>
        <taxon>Eukaryota</taxon>
        <taxon>Metazoa</taxon>
        <taxon>Ecdysozoa</taxon>
        <taxon>Arthropoda</taxon>
        <taxon>Hexapoda</taxon>
        <taxon>Insecta</taxon>
        <taxon>Pterygota</taxon>
        <taxon>Neoptera</taxon>
        <taxon>Paraneoptera</taxon>
        <taxon>Hemiptera</taxon>
        <taxon>Heteroptera</taxon>
        <taxon>Panheteroptera</taxon>
        <taxon>Pentatomomorpha</taxon>
        <taxon>Coreoidea</taxon>
        <taxon>Coreidae</taxon>
        <taxon>Coreinae</taxon>
        <taxon>Dalader</taxon>
    </lineage>
</organism>
<dbReference type="EMBL" id="MW619677">
    <property type="protein sequence ID" value="UPL65711.1"/>
    <property type="molecule type" value="Genomic_DNA"/>
</dbReference>
<proteinExistence type="predicted"/>
<evidence type="ECO:0000313" key="2">
    <source>
        <dbReference type="EMBL" id="UPL65711.1"/>
    </source>
</evidence>
<dbReference type="AlphaFoldDB" id="A0A8T9ZY35"/>
<keyword evidence="1" id="KW-1133">Transmembrane helix</keyword>
<geneLocation type="mitochondrion" evidence="2"/>
<name>A0A8T9ZY35_9HEMI</name>
<feature type="transmembrane region" description="Helical" evidence="1">
    <location>
        <begin position="129"/>
        <end position="151"/>
    </location>
</feature>
<evidence type="ECO:0000256" key="1">
    <source>
        <dbReference type="SAM" id="Phobius"/>
    </source>
</evidence>
<keyword evidence="1" id="KW-0812">Transmembrane</keyword>
<keyword evidence="1" id="KW-0472">Membrane</keyword>
<sequence>MTIMLSLLMSLSLIFLWLNHPISMGIIIMANTLIVSMTIGMMMESFWFSYIIMITMMSGMLVLFIYMASVASNEKFKLSVKLIISSTMMILIMMIIMQIKFDDMQMTEVKVLSPELMSLNIMFNCKFKYITMLMVMYLLFTMITVSYIVNVSEGPLRINKK</sequence>
<keyword evidence="2" id="KW-0496">Mitochondrion</keyword>
<accession>A0A8T9ZY35</accession>